<comment type="subcellular location">
    <subcellularLocation>
        <location evidence="1">Cell membrane</location>
        <topology evidence="1">Multi-pass membrane protein</topology>
    </subcellularLocation>
</comment>
<dbReference type="GO" id="GO:1990573">
    <property type="term" value="P:potassium ion import across plasma membrane"/>
    <property type="evidence" value="ECO:0007669"/>
    <property type="project" value="TreeGrafter"/>
</dbReference>
<evidence type="ECO:0000256" key="2">
    <source>
        <dbReference type="ARBA" id="ARBA00022475"/>
    </source>
</evidence>
<dbReference type="PANTHER" id="PTHR43294:SF13">
    <property type="entry name" value="SODIUM_POTASSIUM-TRANSPORTING ATPASE SUBUNIT ALPHA"/>
    <property type="match status" value="1"/>
</dbReference>
<dbReference type="Proteomes" id="UP000887565">
    <property type="component" value="Unplaced"/>
</dbReference>
<evidence type="ECO:0000256" key="3">
    <source>
        <dbReference type="SAM" id="Phobius"/>
    </source>
</evidence>
<accession>A0A915I896</accession>
<evidence type="ECO:0000313" key="5">
    <source>
        <dbReference type="WBParaSite" id="nRc.2.0.1.t08187-RA"/>
    </source>
</evidence>
<dbReference type="GO" id="GO:1902600">
    <property type="term" value="P:proton transmembrane transport"/>
    <property type="evidence" value="ECO:0007669"/>
    <property type="project" value="TreeGrafter"/>
</dbReference>
<dbReference type="GO" id="GO:0036376">
    <property type="term" value="P:sodium ion export across plasma membrane"/>
    <property type="evidence" value="ECO:0007669"/>
    <property type="project" value="TreeGrafter"/>
</dbReference>
<dbReference type="GO" id="GO:0006883">
    <property type="term" value="P:intracellular sodium ion homeostasis"/>
    <property type="evidence" value="ECO:0007669"/>
    <property type="project" value="TreeGrafter"/>
</dbReference>
<dbReference type="GO" id="GO:0005391">
    <property type="term" value="F:P-type sodium:potassium-exchanging transporter activity"/>
    <property type="evidence" value="ECO:0007669"/>
    <property type="project" value="TreeGrafter"/>
</dbReference>
<keyword evidence="3" id="KW-0472">Membrane</keyword>
<dbReference type="GO" id="GO:0030007">
    <property type="term" value="P:intracellular potassium ion homeostasis"/>
    <property type="evidence" value="ECO:0007669"/>
    <property type="project" value="TreeGrafter"/>
</dbReference>
<dbReference type="AlphaFoldDB" id="A0A915I896"/>
<proteinExistence type="predicted"/>
<name>A0A915I896_ROMCU</name>
<dbReference type="Gene3D" id="2.70.150.10">
    <property type="entry name" value="Calcium-transporting ATPase, cytoplasmic transduction domain A"/>
    <property type="match status" value="1"/>
</dbReference>
<organism evidence="4 6">
    <name type="scientific">Romanomermis culicivorax</name>
    <name type="common">Nematode worm</name>
    <dbReference type="NCBI Taxonomy" id="13658"/>
    <lineage>
        <taxon>Eukaryota</taxon>
        <taxon>Metazoa</taxon>
        <taxon>Ecdysozoa</taxon>
        <taxon>Nematoda</taxon>
        <taxon>Enoplea</taxon>
        <taxon>Dorylaimia</taxon>
        <taxon>Mermithida</taxon>
        <taxon>Mermithoidea</taxon>
        <taxon>Mermithidae</taxon>
        <taxon>Romanomermis</taxon>
    </lineage>
</organism>
<keyword evidence="4" id="KW-1185">Reference proteome</keyword>
<dbReference type="PANTHER" id="PTHR43294">
    <property type="entry name" value="SODIUM/POTASSIUM-TRANSPORTING ATPASE SUBUNIT ALPHA"/>
    <property type="match status" value="1"/>
</dbReference>
<evidence type="ECO:0000313" key="6">
    <source>
        <dbReference type="WBParaSite" id="nRc.2.0.1.t10389-RA"/>
    </source>
</evidence>
<dbReference type="WBParaSite" id="nRc.2.0.1.t08187-RA">
    <property type="protein sequence ID" value="nRc.2.0.1.t08187-RA"/>
    <property type="gene ID" value="nRc.2.0.1.g08187"/>
</dbReference>
<protein>
    <submittedName>
        <fullName evidence="5 6">Uncharacterized protein</fullName>
    </submittedName>
</protein>
<keyword evidence="3" id="KW-1133">Transmembrane helix</keyword>
<feature type="transmembrane region" description="Helical" evidence="3">
    <location>
        <begin position="25"/>
        <end position="49"/>
    </location>
</feature>
<keyword evidence="2" id="KW-1003">Cell membrane</keyword>
<reference evidence="5 6" key="1">
    <citation type="submission" date="2022-11" db="UniProtKB">
        <authorList>
            <consortium name="WormBaseParasite"/>
        </authorList>
    </citation>
    <scope>IDENTIFICATION</scope>
</reference>
<dbReference type="GO" id="GO:0005886">
    <property type="term" value="C:plasma membrane"/>
    <property type="evidence" value="ECO:0007669"/>
    <property type="project" value="UniProtKB-SubCell"/>
</dbReference>
<evidence type="ECO:0000313" key="4">
    <source>
        <dbReference type="Proteomes" id="UP000887565"/>
    </source>
</evidence>
<dbReference type="InterPro" id="IPR023298">
    <property type="entry name" value="ATPase_P-typ_TM_dom_sf"/>
</dbReference>
<dbReference type="Gene3D" id="1.20.1110.10">
    <property type="entry name" value="Calcium-transporting ATPase, transmembrane domain"/>
    <property type="match status" value="1"/>
</dbReference>
<dbReference type="WBParaSite" id="nRc.2.0.1.t10389-RA">
    <property type="protein sequence ID" value="nRc.2.0.1.t10389-RA"/>
    <property type="gene ID" value="nRc.2.0.1.g10389"/>
</dbReference>
<dbReference type="InterPro" id="IPR050510">
    <property type="entry name" value="Cation_transp_ATPase_P-type"/>
</dbReference>
<dbReference type="SUPFAM" id="SSF81665">
    <property type="entry name" value="Calcium ATPase, transmembrane domain M"/>
    <property type="match status" value="1"/>
</dbReference>
<keyword evidence="3" id="KW-0812">Transmembrane</keyword>
<feature type="transmembrane region" description="Helical" evidence="3">
    <location>
        <begin position="55"/>
        <end position="76"/>
    </location>
</feature>
<evidence type="ECO:0000256" key="1">
    <source>
        <dbReference type="ARBA" id="ARBA00004651"/>
    </source>
</evidence>
<sequence>MGRIAYLASGLDVGETPIAKELAHFIHIITGVAVVLGILFFIISIIMNYNWLQSVIFLIGIIVANVPEGLLATVTIRHLS</sequence>